<keyword evidence="3" id="KW-1185">Reference proteome</keyword>
<reference evidence="2 3" key="1">
    <citation type="journal article" date="2020" name="Int. J. Syst. Evol. Microbiol.">
        <title>Reclassification of Streptomyces castelarensis and Streptomyces sporoclivatus as later heterotypic synonyms of Streptomyces antimycoticus.</title>
        <authorList>
            <person name="Komaki H."/>
            <person name="Tamura T."/>
        </authorList>
    </citation>
    <scope>NUCLEOTIDE SEQUENCE [LARGE SCALE GENOMIC DNA]</scope>
    <source>
        <strain evidence="2 3">NBRC 13459</strain>
    </source>
</reference>
<keyword evidence="1" id="KW-0812">Transmembrane</keyword>
<keyword evidence="1" id="KW-1133">Transmembrane helix</keyword>
<keyword evidence="1" id="KW-0472">Membrane</keyword>
<sequence length="52" mass="5501">MTVVRPLFSVTGLSDALGKPLTPLLLTAFISLAWILAVVCGVCDVSHVCRSE</sequence>
<dbReference type="AlphaFoldDB" id="A0A4D4LEV3"/>
<evidence type="ECO:0000313" key="3">
    <source>
        <dbReference type="Proteomes" id="UP000301309"/>
    </source>
</evidence>
<gene>
    <name evidence="2" type="ORF">SVIO_107840</name>
</gene>
<protein>
    <submittedName>
        <fullName evidence="2">Uncharacterized protein</fullName>
    </submittedName>
</protein>
<name>A0A4D4LEV3_STRVO</name>
<feature type="transmembrane region" description="Helical" evidence="1">
    <location>
        <begin position="20"/>
        <end position="43"/>
    </location>
</feature>
<comment type="caution">
    <text evidence="2">The sequence shown here is derived from an EMBL/GenBank/DDBJ whole genome shotgun (WGS) entry which is preliminary data.</text>
</comment>
<accession>A0A4D4LEV3</accession>
<evidence type="ECO:0000313" key="2">
    <source>
        <dbReference type="EMBL" id="GDY60161.1"/>
    </source>
</evidence>
<dbReference type="EMBL" id="BJHW01000002">
    <property type="protein sequence ID" value="GDY60161.1"/>
    <property type="molecule type" value="Genomic_DNA"/>
</dbReference>
<evidence type="ECO:0000256" key="1">
    <source>
        <dbReference type="SAM" id="Phobius"/>
    </source>
</evidence>
<organism evidence="2 3">
    <name type="scientific">Streptomyces violaceusniger</name>
    <dbReference type="NCBI Taxonomy" id="68280"/>
    <lineage>
        <taxon>Bacteria</taxon>
        <taxon>Bacillati</taxon>
        <taxon>Actinomycetota</taxon>
        <taxon>Actinomycetes</taxon>
        <taxon>Kitasatosporales</taxon>
        <taxon>Streptomycetaceae</taxon>
        <taxon>Streptomyces</taxon>
        <taxon>Streptomyces violaceusniger group</taxon>
    </lineage>
</organism>
<proteinExistence type="predicted"/>
<dbReference type="Proteomes" id="UP000301309">
    <property type="component" value="Unassembled WGS sequence"/>
</dbReference>